<feature type="domain" description="VWFA" evidence="3">
    <location>
        <begin position="214"/>
        <end position="414"/>
    </location>
</feature>
<comment type="caution">
    <text evidence="4">The sequence shown here is derived from an EMBL/GenBank/DDBJ whole genome shotgun (WGS) entry which is preliminary data.</text>
</comment>
<reference evidence="4 5" key="1">
    <citation type="submission" date="2023-04" db="EMBL/GenBank/DDBJ databases">
        <title>A long-awaited taxogenomic arrangement of the family Halomonadaceae.</title>
        <authorList>
            <person name="De La Haba R."/>
            <person name="Chuvochina M."/>
            <person name="Wittouck S."/>
            <person name="Arahal D.R."/>
            <person name="Sanchez-Porro C."/>
            <person name="Hugenholtz P."/>
            <person name="Ventosa A."/>
        </authorList>
    </citation>
    <scope>NUCLEOTIDE SEQUENCE [LARGE SCALE GENOMIC DNA]</scope>
    <source>
        <strain evidence="4 5">DSM 21020</strain>
    </source>
</reference>
<dbReference type="Proteomes" id="UP001254564">
    <property type="component" value="Unassembled WGS sequence"/>
</dbReference>
<evidence type="ECO:0000313" key="4">
    <source>
        <dbReference type="EMBL" id="MDR5900287.1"/>
    </source>
</evidence>
<evidence type="ECO:0000256" key="1">
    <source>
        <dbReference type="SAM" id="MobiDB-lite"/>
    </source>
</evidence>
<feature type="compositionally biased region" description="Low complexity" evidence="1">
    <location>
        <begin position="136"/>
        <end position="147"/>
    </location>
</feature>
<keyword evidence="2" id="KW-0812">Transmembrane</keyword>
<dbReference type="Pfam" id="PF13519">
    <property type="entry name" value="VWA_2"/>
    <property type="match status" value="1"/>
</dbReference>
<keyword evidence="5" id="KW-1185">Reference proteome</keyword>
<dbReference type="InterPro" id="IPR002035">
    <property type="entry name" value="VWF_A"/>
</dbReference>
<dbReference type="RefSeq" id="WP_309657164.1">
    <property type="nucleotide sequence ID" value="NZ_JARWAN010000034.1"/>
</dbReference>
<dbReference type="SUPFAM" id="SSF53300">
    <property type="entry name" value="vWA-like"/>
    <property type="match status" value="1"/>
</dbReference>
<name>A0ABU1H993_9GAMM</name>
<evidence type="ECO:0000259" key="3">
    <source>
        <dbReference type="SMART" id="SM00327"/>
    </source>
</evidence>
<sequence>MQRILRDEGYVLVDPRQPERLQGLIHRYCPPSIGNLFAIPREGRTGDLEWWTELPGQPRRLDELPAAEQAALQERLSQRLSALKSLIDELERRGDPAAAELQALPTAPALDTLYSVGGEPLLIRWAPIAPAPAASPTPTVAPTATPKVPTPIPPPIPKQVSTRRRVGWVLPLLLSGLALLGLWMGITHWERFPWPPTEEVIEEPFACRSADTPPPEFITIFDTSGSMNLHISTTEEDEQWYATMPEPLRTMRAHSPRMQRITASPSRMEVAKEAFSELARAIDPAVDIGLVTYRGCEAPIVQGRFSAEQRPMLVQGVRNLVADDGTPLAASLQKAASMVDGRERDAVILAFVDGADGCGNDHCAVAREIAMQQPRLRINVVDISNRGLSNCIAEQTGGRVFGSQDAAAISVMLKDAGREALSAAQCSG</sequence>
<protein>
    <submittedName>
        <fullName evidence="4">VWA domain-containing protein</fullName>
    </submittedName>
</protein>
<keyword evidence="2" id="KW-0472">Membrane</keyword>
<proteinExistence type="predicted"/>
<dbReference type="EMBL" id="JARWAN010000034">
    <property type="protein sequence ID" value="MDR5900287.1"/>
    <property type="molecule type" value="Genomic_DNA"/>
</dbReference>
<organism evidence="4 5">
    <name type="scientific">Vreelandella vilamensis</name>
    <dbReference type="NCBI Taxonomy" id="531309"/>
    <lineage>
        <taxon>Bacteria</taxon>
        <taxon>Pseudomonadati</taxon>
        <taxon>Pseudomonadota</taxon>
        <taxon>Gammaproteobacteria</taxon>
        <taxon>Oceanospirillales</taxon>
        <taxon>Halomonadaceae</taxon>
        <taxon>Vreelandella</taxon>
    </lineage>
</organism>
<dbReference type="SMART" id="SM00327">
    <property type="entry name" value="VWA"/>
    <property type="match status" value="1"/>
</dbReference>
<keyword evidence="2" id="KW-1133">Transmembrane helix</keyword>
<dbReference type="Gene3D" id="3.40.50.410">
    <property type="entry name" value="von Willebrand factor, type A domain"/>
    <property type="match status" value="1"/>
</dbReference>
<gene>
    <name evidence="4" type="ORF">QC823_15050</name>
</gene>
<evidence type="ECO:0000256" key="2">
    <source>
        <dbReference type="SAM" id="Phobius"/>
    </source>
</evidence>
<feature type="transmembrane region" description="Helical" evidence="2">
    <location>
        <begin position="166"/>
        <end position="186"/>
    </location>
</feature>
<feature type="region of interest" description="Disordered" evidence="1">
    <location>
        <begin position="136"/>
        <end position="156"/>
    </location>
</feature>
<evidence type="ECO:0000313" key="5">
    <source>
        <dbReference type="Proteomes" id="UP001254564"/>
    </source>
</evidence>
<accession>A0ABU1H993</accession>
<dbReference type="InterPro" id="IPR036465">
    <property type="entry name" value="vWFA_dom_sf"/>
</dbReference>